<sequence length="65" mass="7062">MKVESAPEAPDGEPWAPLVDLSRVPLDRAVGEDNEIIERALGRVLRSLHDRDGVISSFGSFVSDS</sequence>
<accession>A0ABS2ADJ5</accession>
<reference evidence="1 2" key="1">
    <citation type="submission" date="2021-01" db="EMBL/GenBank/DDBJ databases">
        <title>Actinoplanes sp. nov. LDG1-06 isolated from lichen.</title>
        <authorList>
            <person name="Saeng-In P."/>
            <person name="Phongsopitanun W."/>
            <person name="Kanchanasin P."/>
            <person name="Yuki M."/>
            <person name="Kudo T."/>
            <person name="Ohkuma M."/>
            <person name="Tanasupawat S."/>
        </authorList>
    </citation>
    <scope>NUCLEOTIDE SEQUENCE [LARGE SCALE GENOMIC DNA]</scope>
    <source>
        <strain evidence="1 2">LDG1-06</strain>
    </source>
</reference>
<keyword evidence="2" id="KW-1185">Reference proteome</keyword>
<proteinExistence type="predicted"/>
<gene>
    <name evidence="1" type="ORF">JIG36_20265</name>
</gene>
<evidence type="ECO:0008006" key="3">
    <source>
        <dbReference type="Google" id="ProtNLM"/>
    </source>
</evidence>
<dbReference type="Proteomes" id="UP000632138">
    <property type="component" value="Unassembled WGS sequence"/>
</dbReference>
<name>A0ABS2ADJ5_9ACTN</name>
<organism evidence="1 2">
    <name type="scientific">Paractinoplanes ovalisporus</name>
    <dbReference type="NCBI Taxonomy" id="2810368"/>
    <lineage>
        <taxon>Bacteria</taxon>
        <taxon>Bacillati</taxon>
        <taxon>Actinomycetota</taxon>
        <taxon>Actinomycetes</taxon>
        <taxon>Micromonosporales</taxon>
        <taxon>Micromonosporaceae</taxon>
        <taxon>Paractinoplanes</taxon>
    </lineage>
</organism>
<evidence type="ECO:0000313" key="2">
    <source>
        <dbReference type="Proteomes" id="UP000632138"/>
    </source>
</evidence>
<comment type="caution">
    <text evidence="1">The sequence shown here is derived from an EMBL/GenBank/DDBJ whole genome shotgun (WGS) entry which is preliminary data.</text>
</comment>
<evidence type="ECO:0000313" key="1">
    <source>
        <dbReference type="EMBL" id="MBM2617895.1"/>
    </source>
</evidence>
<dbReference type="EMBL" id="JAENHP010000006">
    <property type="protein sequence ID" value="MBM2617895.1"/>
    <property type="molecule type" value="Genomic_DNA"/>
</dbReference>
<dbReference type="RefSeq" id="WP_203377923.1">
    <property type="nucleotide sequence ID" value="NZ_JAENHP010000006.1"/>
</dbReference>
<protein>
    <recommendedName>
        <fullName evidence="3">FXSXX-COOH protein</fullName>
    </recommendedName>
</protein>